<keyword evidence="2 5" id="KW-0575">Peroxidase</keyword>
<reference evidence="6" key="1">
    <citation type="submission" date="2019-10" db="EMBL/GenBank/DDBJ databases">
        <title>Description of Paenibacillus glebae sp. nov.</title>
        <authorList>
            <person name="Carlier A."/>
            <person name="Qi S."/>
        </authorList>
    </citation>
    <scope>NUCLEOTIDE SEQUENCE</scope>
    <source>
        <strain evidence="6">LMG 31456</strain>
    </source>
</reference>
<dbReference type="InterPro" id="IPR000889">
    <property type="entry name" value="Glutathione_peroxidase"/>
</dbReference>
<evidence type="ECO:0000313" key="6">
    <source>
        <dbReference type="EMBL" id="NOU93838.1"/>
    </source>
</evidence>
<dbReference type="GO" id="GO:0034599">
    <property type="term" value="P:cellular response to oxidative stress"/>
    <property type="evidence" value="ECO:0007669"/>
    <property type="project" value="TreeGrafter"/>
</dbReference>
<dbReference type="Proteomes" id="UP000641588">
    <property type="component" value="Unassembled WGS sequence"/>
</dbReference>
<dbReference type="PROSITE" id="PS00460">
    <property type="entry name" value="GLUTATHIONE_PEROXID_1"/>
    <property type="match status" value="1"/>
</dbReference>
<keyword evidence="3 5" id="KW-0560">Oxidoreductase</keyword>
<protein>
    <recommendedName>
        <fullName evidence="5">Glutathione peroxidase</fullName>
    </recommendedName>
</protein>
<dbReference type="InterPro" id="IPR036249">
    <property type="entry name" value="Thioredoxin-like_sf"/>
</dbReference>
<dbReference type="CDD" id="cd00340">
    <property type="entry name" value="GSH_Peroxidase"/>
    <property type="match status" value="1"/>
</dbReference>
<dbReference type="PRINTS" id="PR01011">
    <property type="entry name" value="GLUTPROXDASE"/>
</dbReference>
<organism evidence="6 7">
    <name type="scientific">Paenibacillus foliorum</name>
    <dbReference type="NCBI Taxonomy" id="2654974"/>
    <lineage>
        <taxon>Bacteria</taxon>
        <taxon>Bacillati</taxon>
        <taxon>Bacillota</taxon>
        <taxon>Bacilli</taxon>
        <taxon>Bacillales</taxon>
        <taxon>Paenibacillaceae</taxon>
        <taxon>Paenibacillus</taxon>
    </lineage>
</organism>
<feature type="active site" evidence="4">
    <location>
        <position position="36"/>
    </location>
</feature>
<dbReference type="InterPro" id="IPR029759">
    <property type="entry name" value="GPX_AS"/>
</dbReference>
<dbReference type="Gene3D" id="3.40.30.10">
    <property type="entry name" value="Glutaredoxin"/>
    <property type="match status" value="1"/>
</dbReference>
<keyword evidence="7" id="KW-1185">Reference proteome</keyword>
<name>A0A972GP46_9BACL</name>
<dbReference type="PANTHER" id="PTHR11592">
    <property type="entry name" value="GLUTATHIONE PEROXIDASE"/>
    <property type="match status" value="1"/>
</dbReference>
<dbReference type="Pfam" id="PF00255">
    <property type="entry name" value="GSHPx"/>
    <property type="match status" value="1"/>
</dbReference>
<evidence type="ECO:0000256" key="2">
    <source>
        <dbReference type="ARBA" id="ARBA00022559"/>
    </source>
</evidence>
<proteinExistence type="inferred from homology"/>
<dbReference type="AlphaFoldDB" id="A0A972GP46"/>
<dbReference type="GO" id="GO:0004601">
    <property type="term" value="F:peroxidase activity"/>
    <property type="evidence" value="ECO:0007669"/>
    <property type="project" value="UniProtKB-KW"/>
</dbReference>
<dbReference type="PIRSF" id="PIRSF000303">
    <property type="entry name" value="Glutathion_perox"/>
    <property type="match status" value="1"/>
</dbReference>
<comment type="similarity">
    <text evidence="1 5">Belongs to the glutathione peroxidase family.</text>
</comment>
<dbReference type="FunFam" id="3.40.30.10:FF:000010">
    <property type="entry name" value="Glutathione peroxidase"/>
    <property type="match status" value="1"/>
</dbReference>
<evidence type="ECO:0000256" key="3">
    <source>
        <dbReference type="ARBA" id="ARBA00023002"/>
    </source>
</evidence>
<dbReference type="PANTHER" id="PTHR11592:SF78">
    <property type="entry name" value="GLUTATHIONE PEROXIDASE"/>
    <property type="match status" value="1"/>
</dbReference>
<accession>A0A972GP46</accession>
<comment type="caution">
    <text evidence="6">The sequence shown here is derived from an EMBL/GenBank/DDBJ whole genome shotgun (WGS) entry which is preliminary data.</text>
</comment>
<gene>
    <name evidence="6" type="ORF">GC093_11465</name>
</gene>
<evidence type="ECO:0000256" key="1">
    <source>
        <dbReference type="ARBA" id="ARBA00006926"/>
    </source>
</evidence>
<evidence type="ECO:0000313" key="7">
    <source>
        <dbReference type="Proteomes" id="UP000641588"/>
    </source>
</evidence>
<dbReference type="SUPFAM" id="SSF52833">
    <property type="entry name" value="Thioredoxin-like"/>
    <property type="match status" value="1"/>
</dbReference>
<dbReference type="PROSITE" id="PS51355">
    <property type="entry name" value="GLUTATHIONE_PEROXID_3"/>
    <property type="match status" value="1"/>
</dbReference>
<evidence type="ECO:0000256" key="4">
    <source>
        <dbReference type="PIRSR" id="PIRSR000303-1"/>
    </source>
</evidence>
<sequence length="158" mass="17253">MSSIYDISVQTADGGTKTLNDFKGKALLIVNVASKCGFTPQYAGLEKLNQQYKDQGLVILGVPCNDFGGQEPGTSEEIQEFCSLNYGVTFEVLDKVDILGDNKHPLYKLLTEQSEPPGDVKWNFEKFLIAKDGSIAGRFSSKVAPEDAELTNAIENLL</sequence>
<dbReference type="EMBL" id="WHOD01000050">
    <property type="protein sequence ID" value="NOU93838.1"/>
    <property type="molecule type" value="Genomic_DNA"/>
</dbReference>
<evidence type="ECO:0000256" key="5">
    <source>
        <dbReference type="RuleBase" id="RU000499"/>
    </source>
</evidence>
<dbReference type="RefSeq" id="WP_171652043.1">
    <property type="nucleotide sequence ID" value="NZ_WHOD01000050.1"/>
</dbReference>